<sequence length="69" mass="7796">MRCNQCTVSNLPYFFMTLFQELISIPVSVSKMESRGEERHRPSSVEDAFLFLGFCCVSCLPSIDSNSPI</sequence>
<name>A0A1D6K2N6_MAIZE</name>
<dbReference type="PaxDb" id="4577-GRMZM2G552469_P01"/>
<dbReference type="InParanoid" id="A0A1D6K2N6"/>
<protein>
    <submittedName>
        <fullName evidence="1">Uncharacterized protein</fullName>
    </submittedName>
</protein>
<dbReference type="AlphaFoldDB" id="A0A1D6K2N6"/>
<gene>
    <name evidence="1" type="ORF">ZEAMMB73_Zm00001d029114</name>
</gene>
<evidence type="ECO:0000313" key="1">
    <source>
        <dbReference type="EMBL" id="ONL97936.1"/>
    </source>
</evidence>
<accession>A0A1D6K2N6</accession>
<dbReference type="EMBL" id="CM007647">
    <property type="protein sequence ID" value="ONL97936.1"/>
    <property type="molecule type" value="Genomic_DNA"/>
</dbReference>
<reference evidence="1" key="1">
    <citation type="submission" date="2015-12" db="EMBL/GenBank/DDBJ databases">
        <title>Update maize B73 reference genome by single molecule sequencing technologies.</title>
        <authorList>
            <consortium name="Maize Genome Sequencing Project"/>
            <person name="Ware D."/>
        </authorList>
    </citation>
    <scope>NUCLEOTIDE SEQUENCE [LARGE SCALE GENOMIC DNA]</scope>
    <source>
        <tissue evidence="1">Seedling</tissue>
    </source>
</reference>
<proteinExistence type="predicted"/>
<organism evidence="1">
    <name type="scientific">Zea mays</name>
    <name type="common">Maize</name>
    <dbReference type="NCBI Taxonomy" id="4577"/>
    <lineage>
        <taxon>Eukaryota</taxon>
        <taxon>Viridiplantae</taxon>
        <taxon>Streptophyta</taxon>
        <taxon>Embryophyta</taxon>
        <taxon>Tracheophyta</taxon>
        <taxon>Spermatophyta</taxon>
        <taxon>Magnoliopsida</taxon>
        <taxon>Liliopsida</taxon>
        <taxon>Poales</taxon>
        <taxon>Poaceae</taxon>
        <taxon>PACMAD clade</taxon>
        <taxon>Panicoideae</taxon>
        <taxon>Andropogonodae</taxon>
        <taxon>Andropogoneae</taxon>
        <taxon>Tripsacinae</taxon>
        <taxon>Zea</taxon>
    </lineage>
</organism>